<dbReference type="OrthoDB" id="2404189at2759"/>
<dbReference type="EMBL" id="CAJVPL010002056">
    <property type="protein sequence ID" value="CAG8597663.1"/>
    <property type="molecule type" value="Genomic_DNA"/>
</dbReference>
<accession>A0A9N9CD81</accession>
<sequence length="234" mass="26579">MANAQKYLNTNYPSEKRPEVIAISIKGKNLEGQLTIKDFPNLKKIECGGNKELTSIELDNLPELNYFHANNCQLTDIKVSNCPNITYFNIANNLLVDTKFLDGLNPEKLTVLSIHTNNFHKQNLSFVSKFIKLQQLFLDNCDEEKFEKGIFNKFIGSFKPLQDLTELEILSIGKTDIDSGLEYLPESFRKIGLTTSFQADITGCVKIRQELEAVTRIEKVTEKLKKEQENGDPA</sequence>
<dbReference type="SUPFAM" id="SSF52058">
    <property type="entry name" value="L domain-like"/>
    <property type="match status" value="1"/>
</dbReference>
<evidence type="ECO:0000313" key="1">
    <source>
        <dbReference type="EMBL" id="CAG8597663.1"/>
    </source>
</evidence>
<gene>
    <name evidence="1" type="ORF">AGERDE_LOCUS8933</name>
</gene>
<organism evidence="1 2">
    <name type="scientific">Ambispora gerdemannii</name>
    <dbReference type="NCBI Taxonomy" id="144530"/>
    <lineage>
        <taxon>Eukaryota</taxon>
        <taxon>Fungi</taxon>
        <taxon>Fungi incertae sedis</taxon>
        <taxon>Mucoromycota</taxon>
        <taxon>Glomeromycotina</taxon>
        <taxon>Glomeromycetes</taxon>
        <taxon>Archaeosporales</taxon>
        <taxon>Ambisporaceae</taxon>
        <taxon>Ambispora</taxon>
    </lineage>
</organism>
<evidence type="ECO:0000313" key="2">
    <source>
        <dbReference type="Proteomes" id="UP000789831"/>
    </source>
</evidence>
<keyword evidence="2" id="KW-1185">Reference proteome</keyword>
<comment type="caution">
    <text evidence="1">The sequence shown here is derived from an EMBL/GenBank/DDBJ whole genome shotgun (WGS) entry which is preliminary data.</text>
</comment>
<dbReference type="AlphaFoldDB" id="A0A9N9CD81"/>
<dbReference type="InterPro" id="IPR032675">
    <property type="entry name" value="LRR_dom_sf"/>
</dbReference>
<reference evidence="1" key="1">
    <citation type="submission" date="2021-06" db="EMBL/GenBank/DDBJ databases">
        <authorList>
            <person name="Kallberg Y."/>
            <person name="Tangrot J."/>
            <person name="Rosling A."/>
        </authorList>
    </citation>
    <scope>NUCLEOTIDE SEQUENCE</scope>
    <source>
        <strain evidence="1">MT106</strain>
    </source>
</reference>
<dbReference type="Gene3D" id="3.80.10.10">
    <property type="entry name" value="Ribonuclease Inhibitor"/>
    <property type="match status" value="1"/>
</dbReference>
<protein>
    <submittedName>
        <fullName evidence="1">63_t:CDS:1</fullName>
    </submittedName>
</protein>
<dbReference type="Proteomes" id="UP000789831">
    <property type="component" value="Unassembled WGS sequence"/>
</dbReference>
<name>A0A9N9CD81_9GLOM</name>
<proteinExistence type="predicted"/>